<evidence type="ECO:0000313" key="2">
    <source>
        <dbReference type="Proteomes" id="UP001634394"/>
    </source>
</evidence>
<dbReference type="AlphaFoldDB" id="A0ABD3VGI2"/>
<comment type="caution">
    <text evidence="1">The sequence shown here is derived from an EMBL/GenBank/DDBJ whole genome shotgun (WGS) entry which is preliminary data.</text>
</comment>
<name>A0ABD3VGI2_SINWO</name>
<dbReference type="Proteomes" id="UP001634394">
    <property type="component" value="Unassembled WGS sequence"/>
</dbReference>
<evidence type="ECO:0000313" key="1">
    <source>
        <dbReference type="EMBL" id="KAL3859642.1"/>
    </source>
</evidence>
<gene>
    <name evidence="1" type="ORF">ACJMK2_009856</name>
</gene>
<proteinExistence type="predicted"/>
<dbReference type="EMBL" id="JBJQND010000012">
    <property type="protein sequence ID" value="KAL3859642.1"/>
    <property type="molecule type" value="Genomic_DNA"/>
</dbReference>
<evidence type="ECO:0008006" key="3">
    <source>
        <dbReference type="Google" id="ProtNLM"/>
    </source>
</evidence>
<protein>
    <recommendedName>
        <fullName evidence="3">WW domain containing adaptor with coiled-coil</fullName>
    </recommendedName>
</protein>
<keyword evidence="2" id="KW-1185">Reference proteome</keyword>
<reference evidence="1 2" key="1">
    <citation type="submission" date="2024-11" db="EMBL/GenBank/DDBJ databases">
        <title>Chromosome-level genome assembly of the freshwater bivalve Anodonta woodiana.</title>
        <authorList>
            <person name="Chen X."/>
        </authorList>
    </citation>
    <scope>NUCLEOTIDE SEQUENCE [LARGE SCALE GENOMIC DNA]</scope>
    <source>
        <strain evidence="1">MN2024</strain>
        <tissue evidence="1">Gills</tissue>
    </source>
</reference>
<accession>A0ABD3VGI2</accession>
<sequence length="84" mass="8878">TGNPTVQATGPFLSQVTHLTPRVSNNVTILSPIQSTATLASNGSAFTSNVNNLQPLLQQHTQQITISSMPEKPQTVIKPSPTKA</sequence>
<feature type="non-terminal residue" evidence="1">
    <location>
        <position position="1"/>
    </location>
</feature>
<feature type="non-terminal residue" evidence="1">
    <location>
        <position position="84"/>
    </location>
</feature>
<organism evidence="1 2">
    <name type="scientific">Sinanodonta woodiana</name>
    <name type="common">Chinese pond mussel</name>
    <name type="synonym">Anodonta woodiana</name>
    <dbReference type="NCBI Taxonomy" id="1069815"/>
    <lineage>
        <taxon>Eukaryota</taxon>
        <taxon>Metazoa</taxon>
        <taxon>Spiralia</taxon>
        <taxon>Lophotrochozoa</taxon>
        <taxon>Mollusca</taxon>
        <taxon>Bivalvia</taxon>
        <taxon>Autobranchia</taxon>
        <taxon>Heteroconchia</taxon>
        <taxon>Palaeoheterodonta</taxon>
        <taxon>Unionida</taxon>
        <taxon>Unionoidea</taxon>
        <taxon>Unionidae</taxon>
        <taxon>Unioninae</taxon>
        <taxon>Sinanodonta</taxon>
    </lineage>
</organism>